<reference evidence="2 3" key="1">
    <citation type="submission" date="2024-09" db="EMBL/GenBank/DDBJ databases">
        <authorList>
            <person name="Sun Q."/>
            <person name="Mori K."/>
        </authorList>
    </citation>
    <scope>NUCLEOTIDE SEQUENCE [LARGE SCALE GENOMIC DNA]</scope>
    <source>
        <strain evidence="2 3">CCM 4839</strain>
    </source>
</reference>
<feature type="domain" description="Aminoglycoside phosphotransferase" evidence="1">
    <location>
        <begin position="28"/>
        <end position="257"/>
    </location>
</feature>
<dbReference type="RefSeq" id="WP_204819682.1">
    <property type="nucleotide sequence ID" value="NZ_JANHOF010000006.1"/>
</dbReference>
<keyword evidence="3" id="KW-1185">Reference proteome</keyword>
<organism evidence="2 3">
    <name type="scientific">Paenibacillus mendelii</name>
    <dbReference type="NCBI Taxonomy" id="206163"/>
    <lineage>
        <taxon>Bacteria</taxon>
        <taxon>Bacillati</taxon>
        <taxon>Bacillota</taxon>
        <taxon>Bacilli</taxon>
        <taxon>Bacillales</taxon>
        <taxon>Paenibacillaceae</taxon>
        <taxon>Paenibacillus</taxon>
    </lineage>
</organism>
<dbReference type="Gene3D" id="1.10.510.10">
    <property type="entry name" value="Transferase(Phosphotransferase) domain 1"/>
    <property type="match status" value="1"/>
</dbReference>
<evidence type="ECO:0000313" key="2">
    <source>
        <dbReference type="EMBL" id="MFC0391678.1"/>
    </source>
</evidence>
<evidence type="ECO:0000313" key="3">
    <source>
        <dbReference type="Proteomes" id="UP001589818"/>
    </source>
</evidence>
<dbReference type="Pfam" id="PF01636">
    <property type="entry name" value="APH"/>
    <property type="match status" value="1"/>
</dbReference>
<dbReference type="Gene3D" id="1.20.58.840">
    <property type="match status" value="1"/>
</dbReference>
<protein>
    <submittedName>
        <fullName evidence="2">Phosphotransferase</fullName>
    </submittedName>
</protein>
<gene>
    <name evidence="2" type="ORF">ACFFJ8_09840</name>
</gene>
<dbReference type="EMBL" id="JBHLVF010000011">
    <property type="protein sequence ID" value="MFC0391678.1"/>
    <property type="molecule type" value="Genomic_DNA"/>
</dbReference>
<comment type="caution">
    <text evidence="2">The sequence shown here is derived from an EMBL/GenBank/DDBJ whole genome shotgun (WGS) entry which is preliminary data.</text>
</comment>
<dbReference type="Gene3D" id="3.30.200.20">
    <property type="entry name" value="Phosphorylase Kinase, domain 1"/>
    <property type="match status" value="1"/>
</dbReference>
<dbReference type="Proteomes" id="UP001589818">
    <property type="component" value="Unassembled WGS sequence"/>
</dbReference>
<name>A0ABV6JA57_9BACL</name>
<accession>A0ABV6JA57</accession>
<dbReference type="InterPro" id="IPR002575">
    <property type="entry name" value="Aminoglycoside_PTrfase"/>
</dbReference>
<sequence length="345" mass="40152">MKQRYHIDESILMKKLDQEYGIHTASLSFIPIGDSAYSYQVNGMSGERYYLKLFDHANDSHRRGIQRLKYYLPLTRSMYQEGLFRNLTYPIKTLSDEFTVTLSECTAVLFHFIEGETLAEAYPFSNIILEAIGRSVAQLQQITSHLDCSMLSEETYDISFVPALMKCLSLLESTVTWDDPIRQSLQEQVLPKQDQILAMLNLVHELRQAAAADPKKMVLCHGDLWGGNLIFADNELYLIDWESAQLAPPELDLVGYLGEKFEVFFSAYERQLGRSVSVNLDIIRFYCYRNQLRNLTNWLMNILCRNLDAEQRENDLEMILYHCMNRWADIEPNIRMVEAVLRKRK</sequence>
<dbReference type="InterPro" id="IPR011009">
    <property type="entry name" value="Kinase-like_dom_sf"/>
</dbReference>
<dbReference type="SUPFAM" id="SSF56112">
    <property type="entry name" value="Protein kinase-like (PK-like)"/>
    <property type="match status" value="1"/>
</dbReference>
<evidence type="ECO:0000259" key="1">
    <source>
        <dbReference type="Pfam" id="PF01636"/>
    </source>
</evidence>
<proteinExistence type="predicted"/>